<keyword evidence="2" id="KW-0732">Signal</keyword>
<name>A0ABT0SDI0_9GAMM</name>
<feature type="chain" id="PRO_5045249673" evidence="2">
    <location>
        <begin position="23"/>
        <end position="191"/>
    </location>
</feature>
<evidence type="ECO:0000256" key="2">
    <source>
        <dbReference type="SAM" id="SignalP"/>
    </source>
</evidence>
<feature type="signal peptide" evidence="2">
    <location>
        <begin position="1"/>
        <end position="22"/>
    </location>
</feature>
<evidence type="ECO:0000259" key="3">
    <source>
        <dbReference type="Pfam" id="PF13511"/>
    </source>
</evidence>
<feature type="compositionally biased region" description="Basic and acidic residues" evidence="1">
    <location>
        <begin position="181"/>
        <end position="191"/>
    </location>
</feature>
<evidence type="ECO:0000313" key="4">
    <source>
        <dbReference type="EMBL" id="MCL7713373.1"/>
    </source>
</evidence>
<keyword evidence="5" id="KW-1185">Reference proteome</keyword>
<protein>
    <submittedName>
        <fullName evidence="4">DUF4124 domain-containing protein</fullName>
    </submittedName>
</protein>
<dbReference type="RefSeq" id="WP_250061369.1">
    <property type="nucleotide sequence ID" value="NZ_JAIKTS010000001.1"/>
</dbReference>
<feature type="region of interest" description="Disordered" evidence="1">
    <location>
        <begin position="37"/>
        <end position="99"/>
    </location>
</feature>
<sequence>MPVTALSALLASLLLLSAGASAQEVYRCKGASGETAYSAHPCDAGSQPMKLREERLPTSAPVTVTAPPGPGEPESELPADSDDAPLPGDPPTEGDLPPALVEVDRSAERACIATATAAVYGPSNDRVASYQQQMAMLGEQLGQASDPTHSSALRGRMANLRESIAREHARAHQQISAARRHCVEQHRAPAP</sequence>
<dbReference type="EMBL" id="JAIKTS010000001">
    <property type="protein sequence ID" value="MCL7713373.1"/>
    <property type="molecule type" value="Genomic_DNA"/>
</dbReference>
<reference evidence="4 5" key="1">
    <citation type="submission" date="2021-08" db="EMBL/GenBank/DDBJ databases">
        <title>Novel members of of the genus Stenotrophomonas from differernt environment.</title>
        <authorList>
            <person name="Deng Y."/>
        </authorList>
    </citation>
    <scope>NUCLEOTIDE SEQUENCE [LARGE SCALE GENOMIC DNA]</scope>
    <source>
        <strain evidence="4 5">CPCC 101365</strain>
    </source>
</reference>
<organism evidence="4 5">
    <name type="scientific">Stenotrophomonas mori</name>
    <dbReference type="NCBI Taxonomy" id="2871096"/>
    <lineage>
        <taxon>Bacteria</taxon>
        <taxon>Pseudomonadati</taxon>
        <taxon>Pseudomonadota</taxon>
        <taxon>Gammaproteobacteria</taxon>
        <taxon>Lysobacterales</taxon>
        <taxon>Lysobacteraceae</taxon>
        <taxon>Stenotrophomonas</taxon>
    </lineage>
</organism>
<dbReference type="Proteomes" id="UP001431235">
    <property type="component" value="Unassembled WGS sequence"/>
</dbReference>
<feature type="domain" description="DUF4124" evidence="3">
    <location>
        <begin position="13"/>
        <end position="67"/>
    </location>
</feature>
<evidence type="ECO:0000256" key="1">
    <source>
        <dbReference type="SAM" id="MobiDB-lite"/>
    </source>
</evidence>
<feature type="compositionally biased region" description="Acidic residues" evidence="1">
    <location>
        <begin position="73"/>
        <end position="83"/>
    </location>
</feature>
<evidence type="ECO:0000313" key="5">
    <source>
        <dbReference type="Proteomes" id="UP001431235"/>
    </source>
</evidence>
<dbReference type="InterPro" id="IPR025392">
    <property type="entry name" value="DUF4124"/>
</dbReference>
<feature type="region of interest" description="Disordered" evidence="1">
    <location>
        <begin position="169"/>
        <end position="191"/>
    </location>
</feature>
<accession>A0ABT0SDI0</accession>
<dbReference type="Pfam" id="PF13511">
    <property type="entry name" value="DUF4124"/>
    <property type="match status" value="1"/>
</dbReference>
<gene>
    <name evidence="4" type="ORF">K5L01_01690</name>
</gene>
<comment type="caution">
    <text evidence="4">The sequence shown here is derived from an EMBL/GenBank/DDBJ whole genome shotgun (WGS) entry which is preliminary data.</text>
</comment>
<proteinExistence type="predicted"/>